<evidence type="ECO:0000313" key="2">
    <source>
        <dbReference type="EMBL" id="ERF56569.1"/>
    </source>
</evidence>
<dbReference type="EMBL" id="AOSS01000204">
    <property type="protein sequence ID" value="ERF56569.1"/>
    <property type="molecule type" value="Genomic_DNA"/>
</dbReference>
<evidence type="ECO:0000313" key="3">
    <source>
        <dbReference type="EMBL" id="OCT41635.1"/>
    </source>
</evidence>
<dbReference type="EMBL" id="JNBU01000143">
    <property type="protein sequence ID" value="OCT41635.1"/>
    <property type="molecule type" value="Genomic_DNA"/>
</dbReference>
<reference evidence="2 4" key="1">
    <citation type="journal article" date="2013" name="BMC Genomics">
        <title>Comparative genomics reveals distinct host-interacting traits of three major human-associated propionibacteria.</title>
        <authorList>
            <person name="Mak T.N."/>
            <person name="Schmid M."/>
            <person name="Brzuszkiewicz E."/>
            <person name="Zeng G."/>
            <person name="Meyer R."/>
            <person name="Sfanos K.S."/>
            <person name="Brinkmann V."/>
            <person name="Meyer T.F."/>
            <person name="Bruggemann H."/>
        </authorList>
    </citation>
    <scope>NUCLEOTIDE SEQUENCE [LARGE SCALE GENOMIC DNA]</scope>
    <source>
        <strain evidence="2 4">DSM 20700</strain>
    </source>
</reference>
<dbReference type="AlphaFoldDB" id="U1GIB3"/>
<evidence type="ECO:0000313" key="4">
    <source>
        <dbReference type="Proteomes" id="UP000016307"/>
    </source>
</evidence>
<evidence type="ECO:0000313" key="5">
    <source>
        <dbReference type="Proteomes" id="UP000094467"/>
    </source>
</evidence>
<protein>
    <submittedName>
        <fullName evidence="2">Uncharacterized protein</fullName>
    </submittedName>
</protein>
<reference evidence="3 5" key="2">
    <citation type="submission" date="2014-05" db="EMBL/GenBank/DDBJ databases">
        <authorList>
            <person name="Jahns A.C."/>
            <person name="Eilers H."/>
            <person name="Alexeyev O.A."/>
        </authorList>
    </citation>
    <scope>NUCLEOTIDE SEQUENCE [LARGE SCALE GENOMIC DNA]</scope>
    <source>
        <strain evidence="3 5">DSM 20700</strain>
    </source>
</reference>
<feature type="region of interest" description="Disordered" evidence="1">
    <location>
        <begin position="31"/>
        <end position="95"/>
    </location>
</feature>
<sequence length="95" mass="10014">MILDQADPLTILTQAALIQTALGRVSRDEVAQWTRGATSPAQPARRNSAEGRRMQMTYDPTGSSVRRPFSTGTNPATGVSHDSSRSSQGGVLGTG</sequence>
<gene>
    <name evidence="2" type="ORF">H641_05655</name>
    <name evidence="3" type="ORF">L860_15740</name>
</gene>
<proteinExistence type="predicted"/>
<comment type="caution">
    <text evidence="2">The sequence shown here is derived from an EMBL/GenBank/DDBJ whole genome shotgun (WGS) entry which is preliminary data.</text>
</comment>
<feature type="compositionally biased region" description="Polar residues" evidence="1">
    <location>
        <begin position="58"/>
        <end position="89"/>
    </location>
</feature>
<evidence type="ECO:0000256" key="1">
    <source>
        <dbReference type="SAM" id="MobiDB-lite"/>
    </source>
</evidence>
<keyword evidence="4" id="KW-1185">Reference proteome</keyword>
<organism evidence="2 4">
    <name type="scientific">Cutibacterium granulosum DSM 20700</name>
    <dbReference type="NCBI Taxonomy" id="1160719"/>
    <lineage>
        <taxon>Bacteria</taxon>
        <taxon>Bacillati</taxon>
        <taxon>Actinomycetota</taxon>
        <taxon>Actinomycetes</taxon>
        <taxon>Propionibacteriales</taxon>
        <taxon>Propionibacteriaceae</taxon>
        <taxon>Cutibacterium</taxon>
    </lineage>
</organism>
<dbReference type="Proteomes" id="UP000016307">
    <property type="component" value="Unassembled WGS sequence"/>
</dbReference>
<name>U1GIB3_9ACTN</name>
<accession>U1GIB3</accession>